<gene>
    <name evidence="14" type="primary">SP100</name>
</gene>
<dbReference type="Pfam" id="PF03172">
    <property type="entry name" value="HSR"/>
    <property type="match status" value="1"/>
</dbReference>
<keyword evidence="3 8" id="KW-0863">Zinc-finger</keyword>
<evidence type="ECO:0000256" key="6">
    <source>
        <dbReference type="ARBA" id="ARBA00023125"/>
    </source>
</evidence>
<dbReference type="GO" id="GO:0045765">
    <property type="term" value="P:regulation of angiogenesis"/>
    <property type="evidence" value="ECO:0007669"/>
    <property type="project" value="Ensembl"/>
</dbReference>
<dbReference type="GO" id="GO:0034341">
    <property type="term" value="P:response to type II interferon"/>
    <property type="evidence" value="ECO:0007669"/>
    <property type="project" value="Ensembl"/>
</dbReference>
<dbReference type="GO" id="GO:0030330">
    <property type="term" value="P:DNA damage response, signal transduction by p53 class mediator"/>
    <property type="evidence" value="ECO:0007669"/>
    <property type="project" value="Ensembl"/>
</dbReference>
<dbReference type="GO" id="GO:0034340">
    <property type="term" value="P:response to type I interferon"/>
    <property type="evidence" value="ECO:0007669"/>
    <property type="project" value="Ensembl"/>
</dbReference>
<dbReference type="GO" id="GO:0000723">
    <property type="term" value="P:telomere maintenance"/>
    <property type="evidence" value="ECO:0007669"/>
    <property type="project" value="Ensembl"/>
</dbReference>
<organism evidence="14 15">
    <name type="scientific">Pan paniscus</name>
    <name type="common">Pygmy chimpanzee</name>
    <name type="synonym">Bonobo</name>
    <dbReference type="NCBI Taxonomy" id="9597"/>
    <lineage>
        <taxon>Eukaryota</taxon>
        <taxon>Metazoa</taxon>
        <taxon>Chordata</taxon>
        <taxon>Craniata</taxon>
        <taxon>Vertebrata</taxon>
        <taxon>Euteleostomi</taxon>
        <taxon>Mammalia</taxon>
        <taxon>Eutheria</taxon>
        <taxon>Euarchontoglires</taxon>
        <taxon>Primates</taxon>
        <taxon>Haplorrhini</taxon>
        <taxon>Catarrhini</taxon>
        <taxon>Hominidae</taxon>
        <taxon>Pan</taxon>
    </lineage>
</organism>
<feature type="domain" description="Bromo" evidence="10">
    <location>
        <begin position="782"/>
        <end position="827"/>
    </location>
</feature>
<evidence type="ECO:0000256" key="5">
    <source>
        <dbReference type="ARBA" id="ARBA00023117"/>
    </source>
</evidence>
<feature type="compositionally biased region" description="Polar residues" evidence="9">
    <location>
        <begin position="175"/>
        <end position="199"/>
    </location>
</feature>
<dbReference type="GO" id="GO:0046983">
    <property type="term" value="F:protein dimerization activity"/>
    <property type="evidence" value="ECO:0007669"/>
    <property type="project" value="Ensembl"/>
</dbReference>
<dbReference type="EMBL" id="AJFE02075365">
    <property type="status" value="NOT_ANNOTATED_CDS"/>
    <property type="molecule type" value="Genomic_DNA"/>
</dbReference>
<dbReference type="GO" id="GO:0042802">
    <property type="term" value="F:identical protein binding"/>
    <property type="evidence" value="ECO:0007669"/>
    <property type="project" value="Ensembl"/>
</dbReference>
<dbReference type="PROSITE" id="PS01359">
    <property type="entry name" value="ZF_PHD_1"/>
    <property type="match status" value="1"/>
</dbReference>
<dbReference type="Gene3D" id="3.10.390.10">
    <property type="entry name" value="SAND domain-like"/>
    <property type="match status" value="1"/>
</dbReference>
<dbReference type="GO" id="GO:1902041">
    <property type="term" value="P:regulation of extrinsic apoptotic signaling pathway via death domain receptors"/>
    <property type="evidence" value="ECO:0007669"/>
    <property type="project" value="Ensembl"/>
</dbReference>
<evidence type="ECO:0000256" key="2">
    <source>
        <dbReference type="ARBA" id="ARBA00022723"/>
    </source>
</evidence>
<evidence type="ECO:0000256" key="4">
    <source>
        <dbReference type="ARBA" id="ARBA00022833"/>
    </source>
</evidence>
<feature type="compositionally biased region" description="Basic residues" evidence="9">
    <location>
        <begin position="530"/>
        <end position="563"/>
    </location>
</feature>
<evidence type="ECO:0000259" key="13">
    <source>
        <dbReference type="PROSITE" id="PS51414"/>
    </source>
</evidence>
<reference evidence="14" key="2">
    <citation type="submission" date="2025-09" db="UniProtKB">
        <authorList>
            <consortium name="Ensembl"/>
        </authorList>
    </citation>
    <scope>IDENTIFICATION</scope>
</reference>
<feature type="compositionally biased region" description="Basic and acidic residues" evidence="9">
    <location>
        <begin position="206"/>
        <end position="227"/>
    </location>
</feature>
<dbReference type="InterPro" id="IPR001487">
    <property type="entry name" value="Bromodomain"/>
</dbReference>
<feature type="region of interest" description="Disordered" evidence="9">
    <location>
        <begin position="153"/>
        <end position="244"/>
    </location>
</feature>
<dbReference type="Pfam" id="PF01342">
    <property type="entry name" value="SAND"/>
    <property type="match status" value="1"/>
</dbReference>
<dbReference type="GO" id="GO:0000122">
    <property type="term" value="P:negative regulation of transcription by RNA polymerase II"/>
    <property type="evidence" value="ECO:0007669"/>
    <property type="project" value="Ensembl"/>
</dbReference>
<feature type="region of interest" description="Disordered" evidence="9">
    <location>
        <begin position="403"/>
        <end position="429"/>
    </location>
</feature>
<evidence type="ECO:0000313" key="15">
    <source>
        <dbReference type="Proteomes" id="UP000240080"/>
    </source>
</evidence>
<proteinExistence type="predicted"/>
<dbReference type="SMART" id="SM00249">
    <property type="entry name" value="PHD"/>
    <property type="match status" value="1"/>
</dbReference>
<keyword evidence="6" id="KW-0238">DNA-binding</keyword>
<dbReference type="PROSITE" id="PS50014">
    <property type="entry name" value="BROMODOMAIN_2"/>
    <property type="match status" value="1"/>
</dbReference>
<dbReference type="FunFam" id="3.30.40.10:FF:000294">
    <property type="entry name" value="Nuclear autoantigen Sp-100"/>
    <property type="match status" value="1"/>
</dbReference>
<protein>
    <submittedName>
        <fullName evidence="14">SP100 nuclear antigen</fullName>
    </submittedName>
</protein>
<feature type="domain" description="HSR" evidence="13">
    <location>
        <begin position="32"/>
        <end position="148"/>
    </location>
</feature>
<dbReference type="PANTHER" id="PTHR46386">
    <property type="entry name" value="NUCLEAR BODY PROTEIN SP140"/>
    <property type="match status" value="1"/>
</dbReference>
<dbReference type="GO" id="GO:0046826">
    <property type="term" value="P:negative regulation of protein export from nucleus"/>
    <property type="evidence" value="ECO:0007669"/>
    <property type="project" value="Ensembl"/>
</dbReference>
<evidence type="ECO:0000256" key="9">
    <source>
        <dbReference type="SAM" id="MobiDB-lite"/>
    </source>
</evidence>
<feature type="domain" description="PHD-type" evidence="11">
    <location>
        <begin position="674"/>
        <end position="720"/>
    </location>
</feature>
<name>A0A2R9CIM3_PANPA</name>
<dbReference type="InterPro" id="IPR011011">
    <property type="entry name" value="Znf_FYVE_PHD"/>
</dbReference>
<evidence type="ECO:0000256" key="1">
    <source>
        <dbReference type="ARBA" id="ARBA00022553"/>
    </source>
</evidence>
<dbReference type="GO" id="GO:0010596">
    <property type="term" value="P:negative regulation of endothelial cell migration"/>
    <property type="evidence" value="ECO:0007669"/>
    <property type="project" value="Ensembl"/>
</dbReference>
<dbReference type="FunFam" id="1.20.920.10:FF:000028">
    <property type="entry name" value="Nuclear autoantigen Sp-100"/>
    <property type="match status" value="1"/>
</dbReference>
<dbReference type="Proteomes" id="UP000240080">
    <property type="component" value="Unplaced"/>
</dbReference>
<evidence type="ECO:0000259" key="10">
    <source>
        <dbReference type="PROSITE" id="PS50014"/>
    </source>
</evidence>
<dbReference type="InterPro" id="IPR043563">
    <property type="entry name" value="Sp110/Sp140/Sp140L-like"/>
</dbReference>
<keyword evidence="15" id="KW-1185">Reference proteome</keyword>
<dbReference type="InterPro" id="IPR004865">
    <property type="entry name" value="HSR_dom"/>
</dbReference>
<dbReference type="GO" id="GO:0008270">
    <property type="term" value="F:zinc ion binding"/>
    <property type="evidence" value="ECO:0007669"/>
    <property type="project" value="UniProtKB-KW"/>
</dbReference>
<dbReference type="GO" id="GO:0016605">
    <property type="term" value="C:PML body"/>
    <property type="evidence" value="ECO:0007669"/>
    <property type="project" value="Ensembl"/>
</dbReference>
<dbReference type="SUPFAM" id="SSF47370">
    <property type="entry name" value="Bromodomain"/>
    <property type="match status" value="1"/>
</dbReference>
<dbReference type="CDD" id="cd05501">
    <property type="entry name" value="Bromo_SP100C_like"/>
    <property type="match status" value="1"/>
</dbReference>
<dbReference type="PROSITE" id="PS50864">
    <property type="entry name" value="SAND"/>
    <property type="match status" value="1"/>
</dbReference>
<accession>A0A2R9CIM3</accession>
<evidence type="ECO:0000256" key="8">
    <source>
        <dbReference type="PROSITE-ProRule" id="PRU00146"/>
    </source>
</evidence>
<dbReference type="CDD" id="cd15626">
    <property type="entry name" value="PHD_SP110_140"/>
    <property type="match status" value="1"/>
</dbReference>
<evidence type="ECO:0000259" key="11">
    <source>
        <dbReference type="PROSITE" id="PS50016"/>
    </source>
</evidence>
<dbReference type="SUPFAM" id="SSF63763">
    <property type="entry name" value="SAND domain-like"/>
    <property type="match status" value="1"/>
</dbReference>
<dbReference type="InterPro" id="IPR019787">
    <property type="entry name" value="Znf_PHD-finger"/>
</dbReference>
<dbReference type="GO" id="GO:0070087">
    <property type="term" value="F:chromo shadow domain binding"/>
    <property type="evidence" value="ECO:0007669"/>
    <property type="project" value="Ensembl"/>
</dbReference>
<dbReference type="EMBL" id="AJFE02075363">
    <property type="status" value="NOT_ANNOTATED_CDS"/>
    <property type="molecule type" value="Genomic_DNA"/>
</dbReference>
<keyword evidence="2" id="KW-0479">Metal-binding</keyword>
<dbReference type="GO" id="GO:1902044">
    <property type="term" value="P:regulation of Fas signaling pathway"/>
    <property type="evidence" value="ECO:0007669"/>
    <property type="project" value="Ensembl"/>
</dbReference>
<dbReference type="GO" id="GO:0019900">
    <property type="term" value="F:kinase binding"/>
    <property type="evidence" value="ECO:0007669"/>
    <property type="project" value="Ensembl"/>
</dbReference>
<dbReference type="SMART" id="SM00258">
    <property type="entry name" value="SAND"/>
    <property type="match status" value="1"/>
</dbReference>
<dbReference type="GO" id="GO:0045944">
    <property type="term" value="P:positive regulation of transcription by RNA polymerase II"/>
    <property type="evidence" value="ECO:0007669"/>
    <property type="project" value="Ensembl"/>
</dbReference>
<dbReference type="SUPFAM" id="SSF57903">
    <property type="entry name" value="FYVE/PHD zinc finger"/>
    <property type="match status" value="1"/>
</dbReference>
<evidence type="ECO:0000313" key="14">
    <source>
        <dbReference type="Ensembl" id="ENSPPAP00000041816.1"/>
    </source>
</evidence>
<dbReference type="STRING" id="9597.ENSPPAP00000041816"/>
<dbReference type="InterPro" id="IPR000770">
    <property type="entry name" value="SAND_dom"/>
</dbReference>
<dbReference type="GO" id="GO:0000981">
    <property type="term" value="F:DNA-binding transcription factor activity, RNA polymerase II-specific"/>
    <property type="evidence" value="ECO:0007669"/>
    <property type="project" value="Ensembl"/>
</dbReference>
<dbReference type="SMART" id="SM00297">
    <property type="entry name" value="BROMO"/>
    <property type="match status" value="1"/>
</dbReference>
<dbReference type="PANTHER" id="PTHR46386:SF12">
    <property type="entry name" value="NUCLEAR AUTOANTIGEN SP-100"/>
    <property type="match status" value="1"/>
</dbReference>
<dbReference type="EMBL" id="AJFE02075364">
    <property type="status" value="NOT_ANNOTATED_CDS"/>
    <property type="molecule type" value="Genomic_DNA"/>
</dbReference>
<dbReference type="GO" id="GO:0003677">
    <property type="term" value="F:DNA binding"/>
    <property type="evidence" value="ECO:0007669"/>
    <property type="project" value="UniProtKB-KW"/>
</dbReference>
<dbReference type="Bgee" id="ENSPPAG00000043500">
    <property type="expression patterns" value="Expressed in placenta and 6 other cell types or tissues"/>
</dbReference>
<dbReference type="GO" id="GO:0003714">
    <property type="term" value="F:transcription corepressor activity"/>
    <property type="evidence" value="ECO:0007669"/>
    <property type="project" value="Ensembl"/>
</dbReference>
<evidence type="ECO:0000259" key="12">
    <source>
        <dbReference type="PROSITE" id="PS50864"/>
    </source>
</evidence>
<dbReference type="AlphaFoldDB" id="A0A2R9CIM3"/>
<dbReference type="InterPro" id="IPR036427">
    <property type="entry name" value="Bromodomain-like_sf"/>
</dbReference>
<dbReference type="InterPro" id="IPR019786">
    <property type="entry name" value="Zinc_finger_PHD-type_CS"/>
</dbReference>
<dbReference type="Gene3D" id="1.20.920.10">
    <property type="entry name" value="Bromodomain-like"/>
    <property type="match status" value="1"/>
</dbReference>
<dbReference type="GO" id="GO:0030870">
    <property type="term" value="C:Mre11 complex"/>
    <property type="evidence" value="ECO:0007669"/>
    <property type="project" value="Ensembl"/>
</dbReference>
<keyword evidence="5 7" id="KW-0103">Bromodomain</keyword>
<dbReference type="Pfam" id="PF00439">
    <property type="entry name" value="Bromodomain"/>
    <property type="match status" value="1"/>
</dbReference>
<feature type="compositionally biased region" description="Polar residues" evidence="9">
    <location>
        <begin position="228"/>
        <end position="237"/>
    </location>
</feature>
<dbReference type="InterPro" id="IPR030411">
    <property type="entry name" value="Sp140_Bromo"/>
</dbReference>
<dbReference type="GeneTree" id="ENSGT00940000162212"/>
<sequence>MFVLCSVSLICKLLQPPQTSQNLDDHFHMVSFFPRMFTEDQGVDDRLLYDIVFKHFKRNKVEISNAIKKTFPFLEGLRDRDLITNKMFEDSQDSCRNLVPVQRVVYNVLSELEKTFNLPVLEALFSDVNMQEYPDLIHIYKGFENVIHDKLPLQESEEEEREERSGLQLSLEQGTGENSFRSLTWPPSGSPSHAGTTPPENGLSEHPCETEQINAKRKDTTSDKDDSLGSQQTNEQCAQKAEPTESCEQVAVQVNNGDAEREMPCPLPCDEESPEAELHNHGIQINSCSVRLPFSISKVECQAQARTHHNQASDIIVISSEDSEGSTDVDEPLEVFISAPRSEPVINNDNPLESNDEKEGQEATCSRPQIVPEYYSDLVPLSYIETSKGHLLLSAVIGQDHDFSESSEEEAPAEASSGALRSKHGEKGKNSSLDFRALTSEHLFPDHTQQLSRSQFSASTSSGEWAQIKMFTNHNLGSQPQEPENKKCSCVMCFPKGVPRSQEARTESSQASDMMDTMDVENNSTLEKHSGKRRRKKDRPRKHLTLNNKVQKKRWQQRGRKANIRPLKRRRKRDPRIPKDENINFKQSELPVTCGEVKGTLYKERFKQGTSKKCIQSEDKKWFTPREFEIEGDRGASKNWKLSIRCGGYTLKVLMERILESHNNTLVDPCPENSNICEVCNKWGRLFCCDTCPRSFHERCHIPPVEANKNPWSCIFCRIKTIQERCPESQSGHQESEVLTRQMLPEEQLKCEFLLLKVYCDSKSCFFASEPYYNREGSQGPQKPMWLNKVKRSLNEQMYTRVEGFVQDMRLIFHNHKEFYREDKFTRLGIQVQDIFEKNFRNIFAIQETSKNIIMFI</sequence>
<feature type="region of interest" description="Disordered" evidence="9">
    <location>
        <begin position="343"/>
        <end position="367"/>
    </location>
</feature>
<dbReference type="InterPro" id="IPR001965">
    <property type="entry name" value="Znf_PHD"/>
</dbReference>
<dbReference type="Ensembl" id="ENSPPAT00000064741.1">
    <property type="protein sequence ID" value="ENSPPAP00000041816.1"/>
    <property type="gene ID" value="ENSPPAG00000043500.1"/>
</dbReference>
<evidence type="ECO:0000256" key="7">
    <source>
        <dbReference type="PROSITE-ProRule" id="PRU00035"/>
    </source>
</evidence>
<evidence type="ECO:0000256" key="3">
    <source>
        <dbReference type="ARBA" id="ARBA00022771"/>
    </source>
</evidence>
<reference evidence="14" key="1">
    <citation type="submission" date="2025-08" db="UniProtKB">
        <authorList>
            <consortium name="Ensembl"/>
        </authorList>
    </citation>
    <scope>IDENTIFICATION</scope>
</reference>
<feature type="region of interest" description="Disordered" evidence="9">
    <location>
        <begin position="499"/>
        <end position="563"/>
    </location>
</feature>
<dbReference type="InterPro" id="IPR013083">
    <property type="entry name" value="Znf_RING/FYVE/PHD"/>
</dbReference>
<dbReference type="InterPro" id="IPR010919">
    <property type="entry name" value="SAND-like_dom_sf"/>
</dbReference>
<dbReference type="Gene3D" id="3.30.40.10">
    <property type="entry name" value="Zinc/RING finger domain, C3HC4 (zinc finger)"/>
    <property type="match status" value="1"/>
</dbReference>
<keyword evidence="1" id="KW-0597">Phosphoprotein</keyword>
<dbReference type="PROSITE" id="PS51414">
    <property type="entry name" value="HSR"/>
    <property type="match status" value="1"/>
</dbReference>
<dbReference type="GO" id="GO:0005737">
    <property type="term" value="C:cytoplasm"/>
    <property type="evidence" value="ECO:0007669"/>
    <property type="project" value="Ensembl"/>
</dbReference>
<feature type="domain" description="SAND" evidence="12">
    <location>
        <begin position="580"/>
        <end position="656"/>
    </location>
</feature>
<keyword evidence="4" id="KW-0862">Zinc</keyword>
<dbReference type="PROSITE" id="PS50016">
    <property type="entry name" value="ZF_PHD_2"/>
    <property type="match status" value="1"/>
</dbReference>